<reference evidence="3 4" key="1">
    <citation type="submission" date="2018-08" db="EMBL/GenBank/DDBJ databases">
        <title>Whole genome sequence analysis of Dermacoccus abyssi bacteria isolated from Deep Mariana trench Micromonospora spp reveals genes involved in the environmental adaptation and production of secondary metabolites.</title>
        <authorList>
            <person name="Abdel-Mageed W.M."/>
            <person name="Lehri B."/>
            <person name="Nouioui I."/>
            <person name="Goodfellow I."/>
            <person name="Jaspars M."/>
            <person name="Karlyshev A."/>
        </authorList>
    </citation>
    <scope>NUCLEOTIDE SEQUENCE [LARGE SCALE GENOMIC DNA]</scope>
    <source>
        <strain evidence="3 4">MT1.1</strain>
    </source>
</reference>
<evidence type="ECO:0000313" key="3">
    <source>
        <dbReference type="EMBL" id="RHW45538.1"/>
    </source>
</evidence>
<evidence type="ECO:0000256" key="1">
    <source>
        <dbReference type="ARBA" id="ARBA00022801"/>
    </source>
</evidence>
<dbReference type="PRINTS" id="PR00412">
    <property type="entry name" value="EPOXHYDRLASE"/>
</dbReference>
<dbReference type="Proteomes" id="UP000285376">
    <property type="component" value="Unassembled WGS sequence"/>
</dbReference>
<gene>
    <name evidence="3" type="ORF">D1832_09145</name>
</gene>
<dbReference type="SUPFAM" id="SSF53474">
    <property type="entry name" value="alpha/beta-Hydrolases"/>
    <property type="match status" value="1"/>
</dbReference>
<evidence type="ECO:0000259" key="2">
    <source>
        <dbReference type="Pfam" id="PF00561"/>
    </source>
</evidence>
<dbReference type="RefSeq" id="WP_047310924.1">
    <property type="nucleotide sequence ID" value="NZ_CBCRVH010000010.1"/>
</dbReference>
<dbReference type="EMBL" id="QWLM01000009">
    <property type="protein sequence ID" value="RHW45538.1"/>
    <property type="molecule type" value="Genomic_DNA"/>
</dbReference>
<dbReference type="InterPro" id="IPR029058">
    <property type="entry name" value="AB_hydrolase_fold"/>
</dbReference>
<name>A0A417Z517_9MICO</name>
<sequence length="279" mass="30370">MAEMWRDDELVVGEFTFDALRCGPSDGETILLLHGWPESNAQWRDVGPILAEAGYDVVAPNLRGYAPGARPAGVEAYGAEQLSGDVVGMIEALGTERVHLVGHDWGGIIGWFVAGGHPELLTTYTAVSTPHPQAVVRATMADPEQHEKLQYINLLRQEGVAEEKLAADDWAYLRRMIGNLGGARLDEHLRLLGQPGALTAVLNYYRAYRPETGLALGPVTVPTTYVWGNTDVAFGRRAAEGTADFVNAPYTFVELDEGHWISDLQPEPLADAILARVRG</sequence>
<accession>A0A417Z517</accession>
<dbReference type="Pfam" id="PF00561">
    <property type="entry name" value="Abhydrolase_1"/>
    <property type="match status" value="1"/>
</dbReference>
<proteinExistence type="predicted"/>
<organism evidence="3 4">
    <name type="scientific">Dermacoccus abyssi</name>
    <dbReference type="NCBI Taxonomy" id="322596"/>
    <lineage>
        <taxon>Bacteria</taxon>
        <taxon>Bacillati</taxon>
        <taxon>Actinomycetota</taxon>
        <taxon>Actinomycetes</taxon>
        <taxon>Micrococcales</taxon>
        <taxon>Dermacoccaceae</taxon>
        <taxon>Dermacoccus</taxon>
    </lineage>
</organism>
<dbReference type="InterPro" id="IPR000073">
    <property type="entry name" value="AB_hydrolase_1"/>
</dbReference>
<dbReference type="PANTHER" id="PTHR43329">
    <property type="entry name" value="EPOXIDE HYDROLASE"/>
    <property type="match status" value="1"/>
</dbReference>
<feature type="domain" description="AB hydrolase-1" evidence="2">
    <location>
        <begin position="29"/>
        <end position="263"/>
    </location>
</feature>
<keyword evidence="1 3" id="KW-0378">Hydrolase</keyword>
<comment type="caution">
    <text evidence="3">The sequence shown here is derived from an EMBL/GenBank/DDBJ whole genome shotgun (WGS) entry which is preliminary data.</text>
</comment>
<dbReference type="AlphaFoldDB" id="A0A417Z517"/>
<protein>
    <submittedName>
        <fullName evidence="3">Alpha/beta hydrolase</fullName>
    </submittedName>
</protein>
<dbReference type="GO" id="GO:0016787">
    <property type="term" value="F:hydrolase activity"/>
    <property type="evidence" value="ECO:0007669"/>
    <property type="project" value="UniProtKB-KW"/>
</dbReference>
<evidence type="ECO:0000313" key="4">
    <source>
        <dbReference type="Proteomes" id="UP000285376"/>
    </source>
</evidence>
<dbReference type="InterPro" id="IPR000639">
    <property type="entry name" value="Epox_hydrolase-like"/>
</dbReference>
<dbReference type="Gene3D" id="3.40.50.1820">
    <property type="entry name" value="alpha/beta hydrolase"/>
    <property type="match status" value="1"/>
</dbReference>